<keyword evidence="3" id="KW-1185">Reference proteome</keyword>
<feature type="region of interest" description="Disordered" evidence="1">
    <location>
        <begin position="1"/>
        <end position="45"/>
    </location>
</feature>
<protein>
    <submittedName>
        <fullName evidence="2">Uncharacterized protein</fullName>
    </submittedName>
</protein>
<dbReference type="Proteomes" id="UP001596183">
    <property type="component" value="Unassembled WGS sequence"/>
</dbReference>
<accession>A0ABW0XTW0</accession>
<dbReference type="EMBL" id="JBHSPC010000066">
    <property type="protein sequence ID" value="MFC5672569.1"/>
    <property type="molecule type" value="Genomic_DNA"/>
</dbReference>
<proteinExistence type="predicted"/>
<evidence type="ECO:0000313" key="2">
    <source>
        <dbReference type="EMBL" id="MFC5672569.1"/>
    </source>
</evidence>
<reference evidence="3" key="1">
    <citation type="journal article" date="2019" name="Int. J. Syst. Evol. Microbiol.">
        <title>The Global Catalogue of Microorganisms (GCM) 10K type strain sequencing project: providing services to taxonomists for standard genome sequencing and annotation.</title>
        <authorList>
            <consortium name="The Broad Institute Genomics Platform"/>
            <consortium name="The Broad Institute Genome Sequencing Center for Infectious Disease"/>
            <person name="Wu L."/>
            <person name="Ma J."/>
        </authorList>
    </citation>
    <scope>NUCLEOTIDE SEQUENCE [LARGE SCALE GENOMIC DNA]</scope>
    <source>
        <strain evidence="3">JCM 13852</strain>
    </source>
</reference>
<sequence>RTPPLTARRPRQVSAPTGHWTVREGTSRCAASWPRAGERWTSPGTSTTGWGAAAISHLAALGVAERVTVEVTVTRIAARHDAA</sequence>
<organism evidence="2 3">
    <name type="scientific">Streptomyces incanus</name>
    <dbReference type="NCBI Taxonomy" id="887453"/>
    <lineage>
        <taxon>Bacteria</taxon>
        <taxon>Bacillati</taxon>
        <taxon>Actinomycetota</taxon>
        <taxon>Actinomycetes</taxon>
        <taxon>Kitasatosporales</taxon>
        <taxon>Streptomycetaceae</taxon>
        <taxon>Streptomyces</taxon>
    </lineage>
</organism>
<name>A0ABW0XTW0_9ACTN</name>
<evidence type="ECO:0000256" key="1">
    <source>
        <dbReference type="SAM" id="MobiDB-lite"/>
    </source>
</evidence>
<comment type="caution">
    <text evidence="2">The sequence shown here is derived from an EMBL/GenBank/DDBJ whole genome shotgun (WGS) entry which is preliminary data.</text>
</comment>
<evidence type="ECO:0000313" key="3">
    <source>
        <dbReference type="Proteomes" id="UP001596183"/>
    </source>
</evidence>
<feature type="non-terminal residue" evidence="2">
    <location>
        <position position="1"/>
    </location>
</feature>
<gene>
    <name evidence="2" type="ORF">ACFP2V_21325</name>
</gene>